<keyword evidence="2" id="KW-1133">Transmembrane helix</keyword>
<keyword evidence="2" id="KW-0812">Transmembrane</keyword>
<dbReference type="GeneID" id="54487862"/>
<organism evidence="3 4">
    <name type="scientific">Pseudovirgaria hyperparasitica</name>
    <dbReference type="NCBI Taxonomy" id="470096"/>
    <lineage>
        <taxon>Eukaryota</taxon>
        <taxon>Fungi</taxon>
        <taxon>Dikarya</taxon>
        <taxon>Ascomycota</taxon>
        <taxon>Pezizomycotina</taxon>
        <taxon>Dothideomycetes</taxon>
        <taxon>Dothideomycetes incertae sedis</taxon>
        <taxon>Acrospermales</taxon>
        <taxon>Acrospermaceae</taxon>
        <taxon>Pseudovirgaria</taxon>
    </lineage>
</organism>
<proteinExistence type="predicted"/>
<reference evidence="3" key="1">
    <citation type="journal article" date="2020" name="Stud. Mycol.">
        <title>101 Dothideomycetes genomes: a test case for predicting lifestyles and emergence of pathogens.</title>
        <authorList>
            <person name="Haridas S."/>
            <person name="Albert R."/>
            <person name="Binder M."/>
            <person name="Bloem J."/>
            <person name="Labutti K."/>
            <person name="Salamov A."/>
            <person name="Andreopoulos B."/>
            <person name="Baker S."/>
            <person name="Barry K."/>
            <person name="Bills G."/>
            <person name="Bluhm B."/>
            <person name="Cannon C."/>
            <person name="Castanera R."/>
            <person name="Culley D."/>
            <person name="Daum C."/>
            <person name="Ezra D."/>
            <person name="Gonzalez J."/>
            <person name="Henrissat B."/>
            <person name="Kuo A."/>
            <person name="Liang C."/>
            <person name="Lipzen A."/>
            <person name="Lutzoni F."/>
            <person name="Magnuson J."/>
            <person name="Mondo S."/>
            <person name="Nolan M."/>
            <person name="Ohm R."/>
            <person name="Pangilinan J."/>
            <person name="Park H.-J."/>
            <person name="Ramirez L."/>
            <person name="Alfaro M."/>
            <person name="Sun H."/>
            <person name="Tritt A."/>
            <person name="Yoshinaga Y."/>
            <person name="Zwiers L.-H."/>
            <person name="Turgeon B."/>
            <person name="Goodwin S."/>
            <person name="Spatafora J."/>
            <person name="Crous P."/>
            <person name="Grigoriev I."/>
        </authorList>
    </citation>
    <scope>NUCLEOTIDE SEQUENCE</scope>
    <source>
        <strain evidence="3">CBS 121739</strain>
    </source>
</reference>
<dbReference type="RefSeq" id="XP_033601289.1">
    <property type="nucleotide sequence ID" value="XM_033746808.1"/>
</dbReference>
<dbReference type="Proteomes" id="UP000799437">
    <property type="component" value="Unassembled WGS sequence"/>
</dbReference>
<feature type="compositionally biased region" description="Basic and acidic residues" evidence="1">
    <location>
        <begin position="30"/>
        <end position="45"/>
    </location>
</feature>
<evidence type="ECO:0000256" key="2">
    <source>
        <dbReference type="SAM" id="Phobius"/>
    </source>
</evidence>
<feature type="transmembrane region" description="Helical" evidence="2">
    <location>
        <begin position="95"/>
        <end position="114"/>
    </location>
</feature>
<sequence>MLCTNPSIQRQLPEFRVLLDGFLKLAGKPARNENKHCQDSQDRPKSITWHQQATSQEKYVRMGCFFGAIKPQGRHRGSQPIATARSNKPVQDLQVWSRRIAIIAIAVTIVPAFIPHADEIQ</sequence>
<name>A0A6A6W7G8_9PEZI</name>
<keyword evidence="4" id="KW-1185">Reference proteome</keyword>
<accession>A0A6A6W7G8</accession>
<dbReference type="AlphaFoldDB" id="A0A6A6W7G8"/>
<evidence type="ECO:0000313" key="4">
    <source>
        <dbReference type="Proteomes" id="UP000799437"/>
    </source>
</evidence>
<feature type="region of interest" description="Disordered" evidence="1">
    <location>
        <begin position="30"/>
        <end position="52"/>
    </location>
</feature>
<dbReference type="EMBL" id="ML996570">
    <property type="protein sequence ID" value="KAF2758838.1"/>
    <property type="molecule type" value="Genomic_DNA"/>
</dbReference>
<keyword evidence="2" id="KW-0472">Membrane</keyword>
<evidence type="ECO:0000313" key="3">
    <source>
        <dbReference type="EMBL" id="KAF2758838.1"/>
    </source>
</evidence>
<gene>
    <name evidence="3" type="ORF">EJ05DRAFT_499272</name>
</gene>
<protein>
    <submittedName>
        <fullName evidence="3">Uncharacterized protein</fullName>
    </submittedName>
</protein>
<evidence type="ECO:0000256" key="1">
    <source>
        <dbReference type="SAM" id="MobiDB-lite"/>
    </source>
</evidence>